<reference evidence="2 3" key="1">
    <citation type="submission" date="2010-10" db="EMBL/GenBank/DDBJ databases">
        <authorList>
            <consortium name="The Broad Institute Genome Sequencing Platform"/>
            <person name="Ward D."/>
            <person name="Earl A."/>
            <person name="Feldgarden M."/>
            <person name="Young S.K."/>
            <person name="Gargeya S."/>
            <person name="Zeng Q."/>
            <person name="Alvarado L."/>
            <person name="Berlin A."/>
            <person name="Bochicchio J."/>
            <person name="Chapman S.B."/>
            <person name="Chen Z."/>
            <person name="Freedman E."/>
            <person name="Gellesch M."/>
            <person name="Goldberg J."/>
            <person name="Griggs A."/>
            <person name="Gujja S."/>
            <person name="Heilman E."/>
            <person name="Heiman D."/>
            <person name="Howarth C."/>
            <person name="Mehta T."/>
            <person name="Neiman D."/>
            <person name="Pearson M."/>
            <person name="Roberts A."/>
            <person name="Saif S."/>
            <person name="Shea T."/>
            <person name="Shenoy N."/>
            <person name="Sisk P."/>
            <person name="Stolte C."/>
            <person name="Sykes S."/>
            <person name="White J."/>
            <person name="Yandava C."/>
            <person name="Allen-Vercoe E."/>
            <person name="Sibley C."/>
            <person name="Ambrose C.E."/>
            <person name="Strauss J."/>
            <person name="Daigneault M."/>
            <person name="Haas B."/>
            <person name="Nusbaum C."/>
            <person name="Birren B."/>
        </authorList>
    </citation>
    <scope>NUCLEOTIDE SEQUENCE [LARGE SCALE GENOMIC DNA]</scope>
    <source>
        <strain evidence="2 3">3_1_6</strain>
    </source>
</reference>
<dbReference type="PANTHER" id="PTHR42941">
    <property type="entry name" value="SLL1037 PROTEIN"/>
    <property type="match status" value="1"/>
</dbReference>
<dbReference type="RefSeq" id="WP_005030670.1">
    <property type="nucleotide sequence ID" value="NZ_KE150238.1"/>
</dbReference>
<keyword evidence="1" id="KW-0732">Signal</keyword>
<gene>
    <name evidence="2" type="ORF">HMPREF0179_03617</name>
</gene>
<dbReference type="InterPro" id="IPR011852">
    <property type="entry name" value="TRAP_TAXI"/>
</dbReference>
<protein>
    <submittedName>
        <fullName evidence="2">TAXI family TRAP transporter solute receptor</fullName>
    </submittedName>
</protein>
<keyword evidence="3" id="KW-1185">Reference proteome</keyword>
<dbReference type="STRING" id="563192.HMPREF0179_03617"/>
<dbReference type="PANTHER" id="PTHR42941:SF1">
    <property type="entry name" value="SLL1037 PROTEIN"/>
    <property type="match status" value="1"/>
</dbReference>
<evidence type="ECO:0000256" key="1">
    <source>
        <dbReference type="SAM" id="SignalP"/>
    </source>
</evidence>
<dbReference type="CDD" id="cd13520">
    <property type="entry name" value="PBP2_TAXI_TRAP"/>
    <property type="match status" value="1"/>
</dbReference>
<keyword evidence="2" id="KW-0675">Receptor</keyword>
<dbReference type="eggNOG" id="COG2358">
    <property type="taxonomic scope" value="Bacteria"/>
</dbReference>
<accession>E5YBP3</accession>
<dbReference type="Gene3D" id="3.40.190.10">
    <property type="entry name" value="Periplasmic binding protein-like II"/>
    <property type="match status" value="2"/>
</dbReference>
<name>E5YBP3_BILW3</name>
<dbReference type="AlphaFoldDB" id="E5YBP3"/>
<dbReference type="OrthoDB" id="9780180at2"/>
<proteinExistence type="predicted"/>
<evidence type="ECO:0000313" key="2">
    <source>
        <dbReference type="EMBL" id="EFV42556.1"/>
    </source>
</evidence>
<dbReference type="HOGENOM" id="CLU_033215_0_1_7"/>
<dbReference type="Pfam" id="PF16868">
    <property type="entry name" value="NMT1_3"/>
    <property type="match status" value="1"/>
</dbReference>
<dbReference type="SUPFAM" id="SSF53850">
    <property type="entry name" value="Periplasmic binding protein-like II"/>
    <property type="match status" value="1"/>
</dbReference>
<dbReference type="EMBL" id="ADCP02000001">
    <property type="protein sequence ID" value="EFV42556.1"/>
    <property type="molecule type" value="Genomic_DNA"/>
</dbReference>
<sequence>MLKRTLAALIVALTAFCGGTAQAEPLKLTFSTGSVGGGFFAVGSGIAGFASQKIPGISITAISAAGVVESINRLEQGKADFAMLNTQDPPLAWEGKAPYKKQYRNMRGMGILYMQAAQPYTLKSSGIRTFKDLKGKTLSVGAPGGTMHLDFFRWVEANGLDPKKDFGKVLFLPASEAMEAVKTGQVDVAVELSSIPSPQISELSILRPVHILEFLPGARADMMQKYPQYLPTTIEKGAYNGIDQPIETVGTGAMFACRADLPDDLVYEIVKTVYSQEGVDYLGNVIAALKSMSPNLAVSYKPIPLHPGAERYFREIGLIKD</sequence>
<dbReference type="NCBIfam" id="TIGR02122">
    <property type="entry name" value="TRAP_TAXI"/>
    <property type="match status" value="1"/>
</dbReference>
<evidence type="ECO:0000313" key="3">
    <source>
        <dbReference type="Proteomes" id="UP000006034"/>
    </source>
</evidence>
<organism evidence="2 3">
    <name type="scientific">Bilophila wadsworthia (strain 3_1_6)</name>
    <dbReference type="NCBI Taxonomy" id="563192"/>
    <lineage>
        <taxon>Bacteria</taxon>
        <taxon>Pseudomonadati</taxon>
        <taxon>Thermodesulfobacteriota</taxon>
        <taxon>Desulfovibrionia</taxon>
        <taxon>Desulfovibrionales</taxon>
        <taxon>Desulfovibrionaceae</taxon>
        <taxon>Bilophila</taxon>
    </lineage>
</organism>
<feature type="chain" id="PRO_5003201123" evidence="1">
    <location>
        <begin position="24"/>
        <end position="321"/>
    </location>
</feature>
<dbReference type="Proteomes" id="UP000006034">
    <property type="component" value="Unassembled WGS sequence"/>
</dbReference>
<feature type="signal peptide" evidence="1">
    <location>
        <begin position="1"/>
        <end position="23"/>
    </location>
</feature>
<reference evidence="2 3" key="2">
    <citation type="submission" date="2013-04" db="EMBL/GenBank/DDBJ databases">
        <title>The Genome Sequence of Bilophila wadsworthia 3_1_6.</title>
        <authorList>
            <consortium name="The Broad Institute Genomics Platform"/>
            <person name="Earl A."/>
            <person name="Ward D."/>
            <person name="Feldgarden M."/>
            <person name="Gevers D."/>
            <person name="Sibley C."/>
            <person name="Strauss J."/>
            <person name="Allen-Vercoe E."/>
            <person name="Walker B."/>
            <person name="Young S."/>
            <person name="Zeng Q."/>
            <person name="Gargeya S."/>
            <person name="Fitzgerald M."/>
            <person name="Haas B."/>
            <person name="Abouelleil A."/>
            <person name="Allen A.W."/>
            <person name="Alvarado L."/>
            <person name="Arachchi H.M."/>
            <person name="Berlin A.M."/>
            <person name="Chapman S.B."/>
            <person name="Gainer-Dewar J."/>
            <person name="Goldberg J."/>
            <person name="Griggs A."/>
            <person name="Gujja S."/>
            <person name="Hansen M."/>
            <person name="Howarth C."/>
            <person name="Imamovic A."/>
            <person name="Ireland A."/>
            <person name="Larimer J."/>
            <person name="McCowan C."/>
            <person name="Murphy C."/>
            <person name="Pearson M."/>
            <person name="Poon T.W."/>
            <person name="Priest M."/>
            <person name="Roberts A."/>
            <person name="Saif S."/>
            <person name="Shea T."/>
            <person name="Sisk P."/>
            <person name="Sykes S."/>
            <person name="Wortman J."/>
            <person name="Nusbaum C."/>
            <person name="Birren B."/>
        </authorList>
    </citation>
    <scope>NUCLEOTIDE SEQUENCE [LARGE SCALE GENOMIC DNA]</scope>
    <source>
        <strain evidence="2 3">3_1_6</strain>
    </source>
</reference>
<dbReference type="GeneID" id="78084381"/>
<comment type="caution">
    <text evidence="2">The sequence shown here is derived from an EMBL/GenBank/DDBJ whole genome shotgun (WGS) entry which is preliminary data.</text>
</comment>